<dbReference type="KEGG" id="kbs:EPA93_06640"/>
<dbReference type="AlphaFoldDB" id="A0A4P6JKJ9"/>
<sequence length="279" mass="31553">MVPDILGQVSSKTWLQAYVQNGYQLPVDIEPLLFCKALLPNLGSPDPELRDKLTYTIMSQLILDQHLLTVPQLEELLTICLDREHLFYGIGKQGTDSVFMRSFSVLIVAAILYYDRDAHALSEVVTRQAAGALLRYVQEERDWRGYVEGKGWIHTAAHVADALDEIGQSRYASEQDCEAVMEAIRMLACLPGPFQDAEDDRQAIAAYGIIARKLISEIFVQRWLTSLILPHTSHDVVTYHRQNNARNMLRSLYFLLLKNDIAPEVRELISGAIVQIAGW</sequence>
<evidence type="ECO:0000313" key="1">
    <source>
        <dbReference type="EMBL" id="QBD75698.1"/>
    </source>
</evidence>
<name>A0A4P6JKJ9_KTERU</name>
<organism evidence="1 2">
    <name type="scientific">Ktedonosporobacter rubrisoli</name>
    <dbReference type="NCBI Taxonomy" id="2509675"/>
    <lineage>
        <taxon>Bacteria</taxon>
        <taxon>Bacillati</taxon>
        <taxon>Chloroflexota</taxon>
        <taxon>Ktedonobacteria</taxon>
        <taxon>Ktedonobacterales</taxon>
        <taxon>Ktedonosporobacteraceae</taxon>
        <taxon>Ktedonosporobacter</taxon>
    </lineage>
</organism>
<dbReference type="Pfam" id="PF10978">
    <property type="entry name" value="DUF2785"/>
    <property type="match status" value="1"/>
</dbReference>
<dbReference type="EMBL" id="CP035758">
    <property type="protein sequence ID" value="QBD75698.1"/>
    <property type="molecule type" value="Genomic_DNA"/>
</dbReference>
<dbReference type="Proteomes" id="UP000290365">
    <property type="component" value="Chromosome"/>
</dbReference>
<evidence type="ECO:0000313" key="2">
    <source>
        <dbReference type="Proteomes" id="UP000290365"/>
    </source>
</evidence>
<keyword evidence="2" id="KW-1185">Reference proteome</keyword>
<dbReference type="OrthoDB" id="7619731at2"/>
<dbReference type="InterPro" id="IPR021247">
    <property type="entry name" value="DUF2785"/>
</dbReference>
<accession>A0A4P6JKJ9</accession>
<protein>
    <submittedName>
        <fullName evidence="1">DUF2785 domain-containing protein</fullName>
    </submittedName>
</protein>
<reference evidence="1 2" key="1">
    <citation type="submission" date="2019-01" db="EMBL/GenBank/DDBJ databases">
        <title>Ktedonosporobacter rubrisoli SCAWS-G2.</title>
        <authorList>
            <person name="Huang Y."/>
            <person name="Yan B."/>
        </authorList>
    </citation>
    <scope>NUCLEOTIDE SEQUENCE [LARGE SCALE GENOMIC DNA]</scope>
    <source>
        <strain evidence="1 2">SCAWS-G2</strain>
    </source>
</reference>
<proteinExistence type="predicted"/>
<gene>
    <name evidence="1" type="ORF">EPA93_06640</name>
</gene>
<dbReference type="RefSeq" id="WP_129886295.1">
    <property type="nucleotide sequence ID" value="NZ_CP035758.1"/>
</dbReference>